<dbReference type="Pfam" id="PF17927">
    <property type="entry name" value="Ins134_P3_kin_N"/>
    <property type="match status" value="1"/>
</dbReference>
<name>A0A7J7HP86_CAMSI</name>
<sequence>MAEPMRRFGVGYTFVPKKRQSFIQVSLVNLARETGIDLICIDMDKPLVDE</sequence>
<reference evidence="2 3" key="2">
    <citation type="submission" date="2020-07" db="EMBL/GenBank/DDBJ databases">
        <title>Genome assembly of wild tea tree DASZ reveals pedigree and selection history of tea varieties.</title>
        <authorList>
            <person name="Zhang W."/>
        </authorList>
    </citation>
    <scope>NUCLEOTIDE SEQUENCE [LARGE SCALE GENOMIC DNA]</scope>
    <source>
        <strain evidence="3">cv. G240</strain>
        <tissue evidence="2">Leaf</tissue>
    </source>
</reference>
<dbReference type="InterPro" id="IPR041429">
    <property type="entry name" value="ITPK1_N"/>
</dbReference>
<dbReference type="Proteomes" id="UP000593564">
    <property type="component" value="Unassembled WGS sequence"/>
</dbReference>
<comment type="caution">
    <text evidence="2">The sequence shown here is derived from an EMBL/GenBank/DDBJ whole genome shotgun (WGS) entry which is preliminary data.</text>
</comment>
<reference evidence="3" key="1">
    <citation type="journal article" date="2020" name="Nat. Commun.">
        <title>Genome assembly of wild tea tree DASZ reveals pedigree and selection history of tea varieties.</title>
        <authorList>
            <person name="Zhang W."/>
            <person name="Zhang Y."/>
            <person name="Qiu H."/>
            <person name="Guo Y."/>
            <person name="Wan H."/>
            <person name="Zhang X."/>
            <person name="Scossa F."/>
            <person name="Alseekh S."/>
            <person name="Zhang Q."/>
            <person name="Wang P."/>
            <person name="Xu L."/>
            <person name="Schmidt M.H."/>
            <person name="Jia X."/>
            <person name="Li D."/>
            <person name="Zhu A."/>
            <person name="Guo F."/>
            <person name="Chen W."/>
            <person name="Ni D."/>
            <person name="Usadel B."/>
            <person name="Fernie A.R."/>
            <person name="Wen W."/>
        </authorList>
    </citation>
    <scope>NUCLEOTIDE SEQUENCE [LARGE SCALE GENOMIC DNA]</scope>
    <source>
        <strain evidence="3">cv. G240</strain>
    </source>
</reference>
<keyword evidence="3" id="KW-1185">Reference proteome</keyword>
<evidence type="ECO:0000259" key="1">
    <source>
        <dbReference type="Pfam" id="PF17927"/>
    </source>
</evidence>
<dbReference type="AlphaFoldDB" id="A0A7J7HP86"/>
<proteinExistence type="predicted"/>
<evidence type="ECO:0000313" key="2">
    <source>
        <dbReference type="EMBL" id="KAF5954365.1"/>
    </source>
</evidence>
<protein>
    <recommendedName>
        <fullName evidence="1">Inositol-tetrakisphosphate 1-kinase N-terminal domain-containing protein</fullName>
    </recommendedName>
</protein>
<gene>
    <name evidence="2" type="ORF">HYC85_007221</name>
</gene>
<organism evidence="2 3">
    <name type="scientific">Camellia sinensis</name>
    <name type="common">Tea plant</name>
    <name type="synonym">Thea sinensis</name>
    <dbReference type="NCBI Taxonomy" id="4442"/>
    <lineage>
        <taxon>Eukaryota</taxon>
        <taxon>Viridiplantae</taxon>
        <taxon>Streptophyta</taxon>
        <taxon>Embryophyta</taxon>
        <taxon>Tracheophyta</taxon>
        <taxon>Spermatophyta</taxon>
        <taxon>Magnoliopsida</taxon>
        <taxon>eudicotyledons</taxon>
        <taxon>Gunneridae</taxon>
        <taxon>Pentapetalae</taxon>
        <taxon>asterids</taxon>
        <taxon>Ericales</taxon>
        <taxon>Theaceae</taxon>
        <taxon>Camellia</taxon>
    </lineage>
</organism>
<dbReference type="EMBL" id="JACBKZ010000003">
    <property type="protein sequence ID" value="KAF5954365.1"/>
    <property type="molecule type" value="Genomic_DNA"/>
</dbReference>
<evidence type="ECO:0000313" key="3">
    <source>
        <dbReference type="Proteomes" id="UP000593564"/>
    </source>
</evidence>
<feature type="domain" description="Inositol-tetrakisphosphate 1-kinase N-terminal" evidence="1">
    <location>
        <begin position="10"/>
        <end position="48"/>
    </location>
</feature>
<dbReference type="Gene3D" id="3.40.50.11370">
    <property type="match status" value="1"/>
</dbReference>
<accession>A0A7J7HP86</accession>